<evidence type="ECO:0000313" key="1">
    <source>
        <dbReference type="EMBL" id="VYU37128.1"/>
    </source>
</evidence>
<gene>
    <name evidence="1" type="ORF">EFLFYP64_02043</name>
</gene>
<accession>A0A6N3EBI7</accession>
<protein>
    <submittedName>
        <fullName evidence="1">Uncharacterized protein</fullName>
    </submittedName>
</protein>
<name>A0A6N3EBI7_ENTFC</name>
<dbReference type="AlphaFoldDB" id="A0A6N3EBI7"/>
<sequence length="104" mass="11733">MLVKENLELEDIHQKSKVIANEVMVTASKAAVPLSSNDKADIEKVFSEKAIALSERADRILEDQPSLNEKELAIKLIKEDLKNASMFSPMKRILKKAIKNLEEK</sequence>
<reference evidence="1" key="1">
    <citation type="submission" date="2019-11" db="EMBL/GenBank/DDBJ databases">
        <authorList>
            <person name="Feng L."/>
        </authorList>
    </citation>
    <scope>NUCLEOTIDE SEQUENCE</scope>
    <source>
        <strain evidence="1">EFaeciumLFYP64</strain>
    </source>
</reference>
<proteinExistence type="predicted"/>
<dbReference type="EMBL" id="CACRTQ010000058">
    <property type="protein sequence ID" value="VYU37128.1"/>
    <property type="molecule type" value="Genomic_DNA"/>
</dbReference>
<organism evidence="1">
    <name type="scientific">Enterococcus faecium</name>
    <name type="common">Streptococcus faecium</name>
    <dbReference type="NCBI Taxonomy" id="1352"/>
    <lineage>
        <taxon>Bacteria</taxon>
        <taxon>Bacillati</taxon>
        <taxon>Bacillota</taxon>
        <taxon>Bacilli</taxon>
        <taxon>Lactobacillales</taxon>
        <taxon>Enterococcaceae</taxon>
        <taxon>Enterococcus</taxon>
    </lineage>
</organism>